<evidence type="ECO:0000313" key="4">
    <source>
        <dbReference type="Proteomes" id="UP001303046"/>
    </source>
</evidence>
<accession>A0ABR1EMZ9</accession>
<proteinExistence type="predicted"/>
<keyword evidence="4" id="KW-1185">Reference proteome</keyword>
<dbReference type="Pfam" id="PF00090">
    <property type="entry name" value="TSP_1"/>
    <property type="match status" value="3"/>
</dbReference>
<dbReference type="InterPro" id="IPR036383">
    <property type="entry name" value="TSP1_rpt_sf"/>
</dbReference>
<evidence type="ECO:0000256" key="2">
    <source>
        <dbReference type="ARBA" id="ARBA00023157"/>
    </source>
</evidence>
<dbReference type="SMART" id="SM00209">
    <property type="entry name" value="TSP1"/>
    <property type="match status" value="4"/>
</dbReference>
<keyword evidence="1" id="KW-0677">Repeat</keyword>
<keyword evidence="2" id="KW-1015">Disulfide bond</keyword>
<dbReference type="PROSITE" id="PS50092">
    <property type="entry name" value="TSP1"/>
    <property type="match status" value="4"/>
</dbReference>
<dbReference type="Gene3D" id="2.20.100.10">
    <property type="entry name" value="Thrombospondin type-1 (TSP1) repeat"/>
    <property type="match status" value="3"/>
</dbReference>
<dbReference type="PANTHER" id="PTHR22906">
    <property type="entry name" value="PROPERDIN"/>
    <property type="match status" value="1"/>
</dbReference>
<dbReference type="Proteomes" id="UP001303046">
    <property type="component" value="Unassembled WGS sequence"/>
</dbReference>
<protein>
    <recommendedName>
        <fullName evidence="5">Thrombospondin type 1 domain protein</fullName>
    </recommendedName>
</protein>
<dbReference type="InterPro" id="IPR000884">
    <property type="entry name" value="TSP1_rpt"/>
</dbReference>
<dbReference type="PANTHER" id="PTHR22906:SF21">
    <property type="entry name" value="SEMA DOMAIN-CONTAINING PROTEIN"/>
    <property type="match status" value="1"/>
</dbReference>
<reference evidence="3 4" key="1">
    <citation type="submission" date="2023-08" db="EMBL/GenBank/DDBJ databases">
        <title>A Necator americanus chromosomal reference genome.</title>
        <authorList>
            <person name="Ilik V."/>
            <person name="Petrzelkova K.J."/>
            <person name="Pardy F."/>
            <person name="Fuh T."/>
            <person name="Niatou-Singa F.S."/>
            <person name="Gouil Q."/>
            <person name="Baker L."/>
            <person name="Ritchie M.E."/>
            <person name="Jex A.R."/>
            <person name="Gazzola D."/>
            <person name="Li H."/>
            <person name="Toshio Fujiwara R."/>
            <person name="Zhan B."/>
            <person name="Aroian R.V."/>
            <person name="Pafco B."/>
            <person name="Schwarz E.M."/>
        </authorList>
    </citation>
    <scope>NUCLEOTIDE SEQUENCE [LARGE SCALE GENOMIC DNA]</scope>
    <source>
        <strain evidence="3 4">Aroian</strain>
        <tissue evidence="3">Whole animal</tissue>
    </source>
</reference>
<gene>
    <name evidence="3" type="primary">Necator_chrX.g24560</name>
    <name evidence="3" type="ORF">RB195_024395</name>
</gene>
<evidence type="ECO:0000313" key="3">
    <source>
        <dbReference type="EMBL" id="KAK6764046.1"/>
    </source>
</evidence>
<evidence type="ECO:0008006" key="5">
    <source>
        <dbReference type="Google" id="ProtNLM"/>
    </source>
</evidence>
<dbReference type="EMBL" id="JAVFWL010000006">
    <property type="protein sequence ID" value="KAK6764046.1"/>
    <property type="molecule type" value="Genomic_DNA"/>
</dbReference>
<evidence type="ECO:0000256" key="1">
    <source>
        <dbReference type="ARBA" id="ARBA00022737"/>
    </source>
</evidence>
<sequence>MMPSDGDVVNTCLTSRPHIVLVELAHSTGSCESTCFAPGYAVYIASVARRGGSEEQRLCFPPLSDCQLISSWITWSPCHGECGQEKQTKKRICLTANCDGELLKEEKWPCWGSNKTTCWLQWSEWNDCSQSCDGGHRKRERLCPLLGKCEGTAYEIEECNIVRCSSNTWGDWLPCSVSCGIGFQIRERLCDGNLCTIVSKQARTCNEQPCPANSRDFEWEDWSDWTECSQTCGEGFQSKERSCKKETLELEPRTICNKVTSELARLCR</sequence>
<dbReference type="SUPFAM" id="SSF82895">
    <property type="entry name" value="TSP-1 type 1 repeat"/>
    <property type="match status" value="3"/>
</dbReference>
<organism evidence="3 4">
    <name type="scientific">Necator americanus</name>
    <name type="common">Human hookworm</name>
    <dbReference type="NCBI Taxonomy" id="51031"/>
    <lineage>
        <taxon>Eukaryota</taxon>
        <taxon>Metazoa</taxon>
        <taxon>Ecdysozoa</taxon>
        <taxon>Nematoda</taxon>
        <taxon>Chromadorea</taxon>
        <taxon>Rhabditida</taxon>
        <taxon>Rhabditina</taxon>
        <taxon>Rhabditomorpha</taxon>
        <taxon>Strongyloidea</taxon>
        <taxon>Ancylostomatidae</taxon>
        <taxon>Bunostominae</taxon>
        <taxon>Necator</taxon>
    </lineage>
</organism>
<name>A0ABR1EMZ9_NECAM</name>
<dbReference type="InterPro" id="IPR052065">
    <property type="entry name" value="Compl_asym_regulator"/>
</dbReference>
<comment type="caution">
    <text evidence="3">The sequence shown here is derived from an EMBL/GenBank/DDBJ whole genome shotgun (WGS) entry which is preliminary data.</text>
</comment>